<accession>A0A066U6J7</accession>
<keyword evidence="2" id="KW-1185">Reference proteome</keyword>
<dbReference type="EMBL" id="JMQI01000050">
    <property type="protein sequence ID" value="KDN19719.1"/>
    <property type="molecule type" value="Genomic_DNA"/>
</dbReference>
<dbReference type="RefSeq" id="WP_043783873.1">
    <property type="nucleotide sequence ID" value="NZ_JMQI01000050.1"/>
</dbReference>
<gene>
    <name evidence="1" type="ORF">DV20_24090</name>
</gene>
<organism evidence="1 2">
    <name type="scientific">Amycolatopsis rifamycinica</name>
    <dbReference type="NCBI Taxonomy" id="287986"/>
    <lineage>
        <taxon>Bacteria</taxon>
        <taxon>Bacillati</taxon>
        <taxon>Actinomycetota</taxon>
        <taxon>Actinomycetes</taxon>
        <taxon>Pseudonocardiales</taxon>
        <taxon>Pseudonocardiaceae</taxon>
        <taxon>Amycolatopsis</taxon>
    </lineage>
</organism>
<dbReference type="AlphaFoldDB" id="A0A066U6J7"/>
<dbReference type="eggNOG" id="ENOG502ZGQC">
    <property type="taxonomic scope" value="Bacteria"/>
</dbReference>
<dbReference type="Proteomes" id="UP000027345">
    <property type="component" value="Unassembled WGS sequence"/>
</dbReference>
<evidence type="ECO:0000313" key="1">
    <source>
        <dbReference type="EMBL" id="KDN19719.1"/>
    </source>
</evidence>
<sequence>MLALLAAVGALVVALLLWRSFAGQRIGVPSAPRRAPLAPDDDPDFLRQLAEQQRKRRDEDL</sequence>
<evidence type="ECO:0000313" key="2">
    <source>
        <dbReference type="Proteomes" id="UP000027345"/>
    </source>
</evidence>
<protein>
    <submittedName>
        <fullName evidence="1">Uncharacterized protein</fullName>
    </submittedName>
</protein>
<dbReference type="STRING" id="287986.DV20_24090"/>
<reference evidence="1 2" key="1">
    <citation type="submission" date="2014-05" db="EMBL/GenBank/DDBJ databases">
        <title>Draft genome sequence of Amycolatopsis rifamycinica DSM 46095.</title>
        <authorList>
            <person name="Lal R."/>
            <person name="Saxena A."/>
            <person name="Kumari R."/>
            <person name="Mukherjee U."/>
            <person name="Singh P."/>
            <person name="Sangwan N."/>
            <person name="Mahato N.K."/>
        </authorList>
    </citation>
    <scope>NUCLEOTIDE SEQUENCE [LARGE SCALE GENOMIC DNA]</scope>
    <source>
        <strain evidence="1 2">DSM 46095</strain>
    </source>
</reference>
<proteinExistence type="predicted"/>
<name>A0A066U6J7_9PSEU</name>
<comment type="caution">
    <text evidence="1">The sequence shown here is derived from an EMBL/GenBank/DDBJ whole genome shotgun (WGS) entry which is preliminary data.</text>
</comment>